<feature type="compositionally biased region" description="Basic and acidic residues" evidence="14">
    <location>
        <begin position="377"/>
        <end position="390"/>
    </location>
</feature>
<feature type="coiled-coil region" evidence="13">
    <location>
        <begin position="310"/>
        <end position="341"/>
    </location>
</feature>
<proteinExistence type="inferred from homology"/>
<dbReference type="SUPFAM" id="SSF54686">
    <property type="entry name" value="Ribosomal protein L16p/L10e"/>
    <property type="match status" value="1"/>
</dbReference>
<dbReference type="InterPro" id="IPR036920">
    <property type="entry name" value="Ribosomal_uL16_sf"/>
</dbReference>
<dbReference type="GO" id="GO:0005930">
    <property type="term" value="C:axoneme"/>
    <property type="evidence" value="ECO:0007669"/>
    <property type="project" value="TreeGrafter"/>
</dbReference>
<keyword evidence="6" id="KW-0963">Cytoplasm</keyword>
<evidence type="ECO:0000256" key="7">
    <source>
        <dbReference type="ARBA" id="ARBA00022980"/>
    </source>
</evidence>
<evidence type="ECO:0000256" key="13">
    <source>
        <dbReference type="SAM" id="Coils"/>
    </source>
</evidence>
<evidence type="ECO:0000256" key="12">
    <source>
        <dbReference type="ARBA" id="ARBA00031593"/>
    </source>
</evidence>
<dbReference type="EMBL" id="JNBS01001145">
    <property type="protein sequence ID" value="OQS02347.1"/>
    <property type="molecule type" value="Genomic_DNA"/>
</dbReference>
<evidence type="ECO:0000256" key="4">
    <source>
        <dbReference type="ARBA" id="ARBA00008931"/>
    </source>
</evidence>
<evidence type="ECO:0000256" key="1">
    <source>
        <dbReference type="ARBA" id="ARBA00004138"/>
    </source>
</evidence>
<dbReference type="InterPro" id="IPR018255">
    <property type="entry name" value="Ribosomal_uL16_CS_euk_arc"/>
</dbReference>
<dbReference type="OrthoDB" id="272687at2759"/>
<name>A0A1V9ZWG9_9STRA</name>
<evidence type="ECO:0000256" key="6">
    <source>
        <dbReference type="ARBA" id="ARBA00022490"/>
    </source>
</evidence>
<dbReference type="Gene3D" id="3.90.1170.10">
    <property type="entry name" value="Ribosomal protein L10e/L16"/>
    <property type="match status" value="1"/>
</dbReference>
<evidence type="ECO:0000256" key="8">
    <source>
        <dbReference type="ARBA" id="ARBA00023054"/>
    </source>
</evidence>
<dbReference type="Pfam" id="PF11527">
    <property type="entry name" value="ARL2_Bind_BART"/>
    <property type="match status" value="1"/>
</dbReference>
<dbReference type="PROSITE" id="PS01257">
    <property type="entry name" value="RIBOSOMAL_L10E"/>
    <property type="match status" value="1"/>
</dbReference>
<dbReference type="Gene3D" id="1.20.1520.10">
    <property type="entry name" value="ADP-ribosylation factor-like 2-binding protein, domain"/>
    <property type="match status" value="1"/>
</dbReference>
<keyword evidence="8 13" id="KW-0175">Coiled coil</keyword>
<evidence type="ECO:0000256" key="11">
    <source>
        <dbReference type="ARBA" id="ARBA00023274"/>
    </source>
</evidence>
<gene>
    <name evidence="16" type="ORF">THRCLA_21443</name>
</gene>
<dbReference type="AlphaFoldDB" id="A0A1V9ZWG9"/>
<dbReference type="InterPro" id="IPR047873">
    <property type="entry name" value="Ribosomal_uL16"/>
</dbReference>
<feature type="compositionally biased region" description="Basic residues" evidence="14">
    <location>
        <begin position="483"/>
        <end position="492"/>
    </location>
</feature>
<evidence type="ECO:0000313" key="17">
    <source>
        <dbReference type="Proteomes" id="UP000243217"/>
    </source>
</evidence>
<feature type="region of interest" description="Disordered" evidence="14">
    <location>
        <begin position="469"/>
        <end position="492"/>
    </location>
</feature>
<dbReference type="GO" id="GO:0006412">
    <property type="term" value="P:translation"/>
    <property type="evidence" value="ECO:0007669"/>
    <property type="project" value="InterPro"/>
</dbReference>
<keyword evidence="10" id="KW-0966">Cell projection</keyword>
<evidence type="ECO:0000313" key="16">
    <source>
        <dbReference type="EMBL" id="OQS02347.1"/>
    </source>
</evidence>
<comment type="caution">
    <text evidence="16">The sequence shown here is derived from an EMBL/GenBank/DDBJ whole genome shotgun (WGS) entry which is preliminary data.</text>
</comment>
<dbReference type="InterPro" id="IPR016180">
    <property type="entry name" value="Ribosomal_uL16_dom"/>
</dbReference>
<comment type="similarity">
    <text evidence="4">Belongs to the universal ribosomal protein uL16 family.</text>
</comment>
<evidence type="ECO:0000256" key="14">
    <source>
        <dbReference type="SAM" id="MobiDB-lite"/>
    </source>
</evidence>
<accession>A0A1V9ZWG9</accession>
<sequence length="492" mass="56798">MLSCAGADRLQTGMRHAYGKPTGTAARVAIGQPIISVRSKDSFGPAVIEALRRAKFKFPGRQKVLGSKKWGFTKYERDVYAKMRQEGTLARLMAGLGIADSEWVFDFVMNLFQSPAWEVPIMCFIDENCASFDTDEENKFIYSDLHQQFRDVVDGVLTANLAEIGITPTDFADICVQCRNSTEISMAVINQILAIDDFVTFKKLMVKRNLELELEVITAVRDQKTTICEAQAKVEETKCMQEDDTDVNEYVEDYWMEMDLLYKQEEMEQAELEAAIALSIAVEEERFRLASIQAKAAEDKHKEKTGLIEIEAAERSIQKGKEQAEEVFRRNKQVLAEKKEKHKEFQEQAEISDFEIRKRAEYLKAQRDKILEKKKKEREAKLQDYQKELKTSAPEPPPTLIERMQDTPIEQEVKESEAEDRRKALRIALARRMKQDLMEASDDKVANQKIQLTDLDDKLKRVEELRKINQKKEDETMLEMSKHQKRKNKQSA</sequence>
<evidence type="ECO:0000259" key="15">
    <source>
        <dbReference type="Pfam" id="PF11527"/>
    </source>
</evidence>
<dbReference type="CDD" id="cd01433">
    <property type="entry name" value="Ribosomal_L16_L10e"/>
    <property type="match status" value="1"/>
</dbReference>
<dbReference type="STRING" id="74557.A0A1V9ZWG9"/>
<dbReference type="Proteomes" id="UP000243217">
    <property type="component" value="Unassembled WGS sequence"/>
</dbReference>
<evidence type="ECO:0000256" key="9">
    <source>
        <dbReference type="ARBA" id="ARBA00023069"/>
    </source>
</evidence>
<dbReference type="InterPro" id="IPR038888">
    <property type="entry name" value="CFAP36"/>
</dbReference>
<dbReference type="GO" id="GO:0097546">
    <property type="term" value="C:ciliary base"/>
    <property type="evidence" value="ECO:0007669"/>
    <property type="project" value="TreeGrafter"/>
</dbReference>
<dbReference type="PANTHER" id="PTHR21532:SF0">
    <property type="entry name" value="CILIA- AND FLAGELLA-ASSOCIATED PROTEIN 36"/>
    <property type="match status" value="1"/>
</dbReference>
<dbReference type="PANTHER" id="PTHR21532">
    <property type="entry name" value="PHOSPHODIESTERASE HL"/>
    <property type="match status" value="1"/>
</dbReference>
<dbReference type="InterPro" id="IPR042541">
    <property type="entry name" value="BART_sf"/>
</dbReference>
<keyword evidence="7" id="KW-0689">Ribosomal protein</keyword>
<keyword evidence="17" id="KW-1185">Reference proteome</keyword>
<feature type="region of interest" description="Disordered" evidence="14">
    <location>
        <begin position="375"/>
        <end position="406"/>
    </location>
</feature>
<protein>
    <recommendedName>
        <fullName evidence="5">Cilia- and flagella-associated protein 36</fullName>
    </recommendedName>
    <alternativeName>
        <fullName evidence="12">Coiled-coil domain-containing protein 104</fullName>
    </alternativeName>
</protein>
<comment type="subcellular location">
    <subcellularLocation>
        <location evidence="1">Cell projection</location>
        <location evidence="1">Cilium</location>
    </subcellularLocation>
    <subcellularLocation>
        <location evidence="2">Cytoplasm</location>
    </subcellularLocation>
</comment>
<dbReference type="GO" id="GO:0005840">
    <property type="term" value="C:ribosome"/>
    <property type="evidence" value="ECO:0007669"/>
    <property type="project" value="UniProtKB-KW"/>
</dbReference>
<organism evidence="16 17">
    <name type="scientific">Thraustotheca clavata</name>
    <dbReference type="NCBI Taxonomy" id="74557"/>
    <lineage>
        <taxon>Eukaryota</taxon>
        <taxon>Sar</taxon>
        <taxon>Stramenopiles</taxon>
        <taxon>Oomycota</taxon>
        <taxon>Saprolegniomycetes</taxon>
        <taxon>Saprolegniales</taxon>
        <taxon>Achlyaceae</taxon>
        <taxon>Thraustotheca</taxon>
    </lineage>
</organism>
<dbReference type="Pfam" id="PF00252">
    <property type="entry name" value="Ribosomal_L16"/>
    <property type="match status" value="1"/>
</dbReference>
<evidence type="ECO:0000256" key="10">
    <source>
        <dbReference type="ARBA" id="ARBA00023273"/>
    </source>
</evidence>
<dbReference type="GO" id="GO:0003735">
    <property type="term" value="F:structural constituent of ribosome"/>
    <property type="evidence" value="ECO:0007669"/>
    <property type="project" value="InterPro"/>
</dbReference>
<evidence type="ECO:0000256" key="3">
    <source>
        <dbReference type="ARBA" id="ARBA00007460"/>
    </source>
</evidence>
<keyword evidence="9" id="KW-0969">Cilium</keyword>
<reference evidence="16 17" key="1">
    <citation type="journal article" date="2014" name="Genome Biol. Evol.">
        <title>The secreted proteins of Achlya hypogyna and Thraustotheca clavata identify the ancestral oomycete secretome and reveal gene acquisitions by horizontal gene transfer.</title>
        <authorList>
            <person name="Misner I."/>
            <person name="Blouin N."/>
            <person name="Leonard G."/>
            <person name="Richards T.A."/>
            <person name="Lane C.E."/>
        </authorList>
    </citation>
    <scope>NUCLEOTIDE SEQUENCE [LARGE SCALE GENOMIC DNA]</scope>
    <source>
        <strain evidence="16 17">ATCC 34112</strain>
    </source>
</reference>
<dbReference type="InterPro" id="IPR023379">
    <property type="entry name" value="BART_dom"/>
</dbReference>
<evidence type="ECO:0000256" key="5">
    <source>
        <dbReference type="ARBA" id="ARBA00021815"/>
    </source>
</evidence>
<evidence type="ECO:0000256" key="2">
    <source>
        <dbReference type="ARBA" id="ARBA00004496"/>
    </source>
</evidence>
<keyword evidence="11" id="KW-0687">Ribonucleoprotein</keyword>
<feature type="domain" description="BART" evidence="15">
    <location>
        <begin position="101"/>
        <end position="213"/>
    </location>
</feature>
<comment type="similarity">
    <text evidence="3">Belongs to the CFAP36 family.</text>
</comment>
<dbReference type="GO" id="GO:1990904">
    <property type="term" value="C:ribonucleoprotein complex"/>
    <property type="evidence" value="ECO:0007669"/>
    <property type="project" value="UniProtKB-KW"/>
</dbReference>